<dbReference type="AlphaFoldDB" id="A0A1V2GUS4"/>
<evidence type="ECO:0000313" key="2">
    <source>
        <dbReference type="EMBL" id="ONG44642.1"/>
    </source>
</evidence>
<proteinExistence type="predicted"/>
<name>A0A1V2GUS4_9PROT</name>
<dbReference type="SMART" id="SM00986">
    <property type="entry name" value="UDG"/>
    <property type="match status" value="1"/>
</dbReference>
<comment type="caution">
    <text evidence="2">The sequence shown here is derived from an EMBL/GenBank/DDBJ whole genome shotgun (WGS) entry which is preliminary data.</text>
</comment>
<dbReference type="InterPro" id="IPR047124">
    <property type="entry name" value="HI_0220.2"/>
</dbReference>
<protein>
    <submittedName>
        <fullName evidence="2">Uracil-DNA glycosylase</fullName>
    </submittedName>
</protein>
<dbReference type="Pfam" id="PF03167">
    <property type="entry name" value="UDG"/>
    <property type="match status" value="1"/>
</dbReference>
<dbReference type="EMBL" id="MLCO01000410">
    <property type="protein sequence ID" value="ONG44642.1"/>
    <property type="molecule type" value="Genomic_DNA"/>
</dbReference>
<dbReference type="SMART" id="SM00987">
    <property type="entry name" value="UreE_C"/>
    <property type="match status" value="1"/>
</dbReference>
<dbReference type="CDD" id="cd10033">
    <property type="entry name" value="UDG_like"/>
    <property type="match status" value="1"/>
</dbReference>
<dbReference type="PANTHER" id="PTHR42160:SF1">
    <property type="entry name" value="URACIL-DNA GLYCOSYLASE SUPERFAMILY PROTEIN"/>
    <property type="match status" value="1"/>
</dbReference>
<evidence type="ECO:0000259" key="1">
    <source>
        <dbReference type="SMART" id="SM00986"/>
    </source>
</evidence>
<evidence type="ECO:0000313" key="3">
    <source>
        <dbReference type="Proteomes" id="UP000188879"/>
    </source>
</evidence>
<dbReference type="RefSeq" id="WP_076960468.1">
    <property type="nucleotide sequence ID" value="NZ_MLCO01000410.1"/>
</dbReference>
<dbReference type="InterPro" id="IPR036895">
    <property type="entry name" value="Uracil-DNA_glycosylase-like_sf"/>
</dbReference>
<dbReference type="SUPFAM" id="SSF52141">
    <property type="entry name" value="Uracil-DNA glycosylase-like"/>
    <property type="match status" value="1"/>
</dbReference>
<organism evidence="2 3">
    <name type="scientific">Teichococcus deserti</name>
    <dbReference type="NCBI Taxonomy" id="1817963"/>
    <lineage>
        <taxon>Bacteria</taxon>
        <taxon>Pseudomonadati</taxon>
        <taxon>Pseudomonadota</taxon>
        <taxon>Alphaproteobacteria</taxon>
        <taxon>Acetobacterales</taxon>
        <taxon>Roseomonadaceae</taxon>
        <taxon>Roseomonas</taxon>
    </lineage>
</organism>
<dbReference type="Gene3D" id="3.40.470.10">
    <property type="entry name" value="Uracil-DNA glycosylase-like domain"/>
    <property type="match status" value="1"/>
</dbReference>
<dbReference type="OrthoDB" id="9789139at2"/>
<gene>
    <name evidence="2" type="ORF">BKE38_27820</name>
</gene>
<accession>A0A1V2GUS4</accession>
<sequence>MGLTPAAALAEAAAAARACRLCAPQLPLGPRPIFQLDAAARLLLVSQAPGTRAHLSGIPWNDKAGDRLRDWLGLDRAGFYGPGLAILPMGLCYPGRLPRGGDAPPRPECAPLWHPRLAPPLRHLRLTLLLGRYAIASRLGPAAARDLAGTVAGYAGLLRQGVFALPHPSWRTRAWAAARPWFEAEALPALRQAVAAALAP</sequence>
<dbReference type="Proteomes" id="UP000188879">
    <property type="component" value="Unassembled WGS sequence"/>
</dbReference>
<dbReference type="InterPro" id="IPR005122">
    <property type="entry name" value="Uracil-DNA_glycosylase-like"/>
</dbReference>
<dbReference type="PANTHER" id="PTHR42160">
    <property type="entry name" value="URACIL-DNA GLYCOSYLASE SUPERFAMILY PROTEIN"/>
    <property type="match status" value="1"/>
</dbReference>
<keyword evidence="3" id="KW-1185">Reference proteome</keyword>
<reference evidence="2 3" key="1">
    <citation type="submission" date="2016-10" db="EMBL/GenBank/DDBJ databases">
        <title>Draft Genome sequence of Roseomonas sp. strain M3.</title>
        <authorList>
            <person name="Subhash Y."/>
            <person name="Lee S."/>
        </authorList>
    </citation>
    <scope>NUCLEOTIDE SEQUENCE [LARGE SCALE GENOMIC DNA]</scope>
    <source>
        <strain evidence="2 3">M3</strain>
    </source>
</reference>
<feature type="domain" description="Uracil-DNA glycosylase-like" evidence="1">
    <location>
        <begin position="33"/>
        <end position="191"/>
    </location>
</feature>